<feature type="compositionally biased region" description="Basic and acidic residues" evidence="1">
    <location>
        <begin position="463"/>
        <end position="475"/>
    </location>
</feature>
<feature type="signal peptide" evidence="2">
    <location>
        <begin position="1"/>
        <end position="22"/>
    </location>
</feature>
<dbReference type="GO" id="GO:0003700">
    <property type="term" value="F:DNA-binding transcription factor activity"/>
    <property type="evidence" value="ECO:0007669"/>
    <property type="project" value="InterPro"/>
</dbReference>
<feature type="compositionally biased region" description="Polar residues" evidence="1">
    <location>
        <begin position="259"/>
        <end position="269"/>
    </location>
</feature>
<feature type="compositionally biased region" description="Polar residues" evidence="1">
    <location>
        <begin position="104"/>
        <end position="122"/>
    </location>
</feature>
<feature type="region of interest" description="Disordered" evidence="1">
    <location>
        <begin position="252"/>
        <end position="338"/>
    </location>
</feature>
<evidence type="ECO:0000259" key="3">
    <source>
        <dbReference type="PROSITE" id="PS00036"/>
    </source>
</evidence>
<dbReference type="Proteomes" id="UP000215127">
    <property type="component" value="Chromosome 1"/>
</dbReference>
<reference evidence="4 5" key="1">
    <citation type="submission" date="2016-06" db="EMBL/GenBank/DDBJ databases">
        <authorList>
            <person name="Kjaerup R.B."/>
            <person name="Dalgaard T.S."/>
            <person name="Juul-Madsen H.R."/>
        </authorList>
    </citation>
    <scope>NUCLEOTIDE SEQUENCE [LARGE SCALE GENOMIC DNA]</scope>
</reference>
<evidence type="ECO:0000256" key="2">
    <source>
        <dbReference type="SAM" id="SignalP"/>
    </source>
</evidence>
<feature type="region of interest" description="Disordered" evidence="1">
    <location>
        <begin position="428"/>
        <end position="573"/>
    </location>
</feature>
<organism evidence="4 5">
    <name type="scientific">Zymoseptoria tritici (strain ST99CH_3D7)</name>
    <dbReference type="NCBI Taxonomy" id="1276538"/>
    <lineage>
        <taxon>Eukaryota</taxon>
        <taxon>Fungi</taxon>
        <taxon>Dikarya</taxon>
        <taxon>Ascomycota</taxon>
        <taxon>Pezizomycotina</taxon>
        <taxon>Dothideomycetes</taxon>
        <taxon>Dothideomycetidae</taxon>
        <taxon>Mycosphaerellales</taxon>
        <taxon>Mycosphaerellaceae</taxon>
        <taxon>Zymoseptoria</taxon>
    </lineage>
</organism>
<feature type="region of interest" description="Disordered" evidence="1">
    <location>
        <begin position="51"/>
        <end position="124"/>
    </location>
</feature>
<dbReference type="CDD" id="cd14705">
    <property type="entry name" value="bZIP_Zip1"/>
    <property type="match status" value="1"/>
</dbReference>
<feature type="compositionally biased region" description="Low complexity" evidence="1">
    <location>
        <begin position="514"/>
        <end position="527"/>
    </location>
</feature>
<keyword evidence="5" id="KW-1185">Reference proteome</keyword>
<feature type="compositionally biased region" description="Basic and acidic residues" evidence="1">
    <location>
        <begin position="58"/>
        <end position="71"/>
    </location>
</feature>
<evidence type="ECO:0000313" key="4">
    <source>
        <dbReference type="EMBL" id="SMQ45911.1"/>
    </source>
</evidence>
<sequence>MGNVPHWFLCSFFALITPPADLRNNITRIHAGAHDHIHIHAQADLHAQVPAEEPSGNHTKDLMSDRTKDTDAPESSTVRGSESSHRSDEPSRANRHDGDPSHAASMTSAQVSHRQTSGSDRSMQLPPLHQAQMFTPRPAGVSSMLNPFEFNDHSANRRRKFPQMDGPDPPKPILPPLNRDNHPYQTSSGANTPVLPRMNTPRKILTPLSPSMHRAASLNQLSQPNTTFGSQQSSSHASPRTQSYAIAAAGQSAVPPLPTMSTAPRQHSGASRMMRPLSESTSPRSSFSSYSHAENTSPTGQYAPSLMPTLSSAYPASETSPAGQDQQRQMGVPVSSSNGQNVYQMMTLETTSGTVQLPVDVQAASRVADEKRRRNAGASARFRQRRKEKEREASTTISRLEQQIKNFSEDADFYKRERDYLAGVVLQVPGGDRHFPRPQSPRHRRRPSIAGSSTSAMGYMTMHDQDRHSPDDGRNVRRRTSTMSLPPPPPPQSQVPAPMSASNATFAHPHFSHSYGQPSGPQLQQGPAPLPLPSNTGVPSTPHPQLMQAAPQTGPWNPYADRRFASAPGPSHR</sequence>
<name>A0A1X7RFB4_ZYMT9</name>
<evidence type="ECO:0000256" key="1">
    <source>
        <dbReference type="SAM" id="MobiDB-lite"/>
    </source>
</evidence>
<feature type="region of interest" description="Disordered" evidence="1">
    <location>
        <begin position="364"/>
        <end position="395"/>
    </location>
</feature>
<dbReference type="AlphaFoldDB" id="A0A1X7RFB4"/>
<dbReference type="PROSITE" id="PS00036">
    <property type="entry name" value="BZIP_BASIC"/>
    <property type="match status" value="1"/>
</dbReference>
<accession>A0A1X7RFB4</accession>
<feature type="compositionally biased region" description="Low complexity" evidence="1">
    <location>
        <begin position="278"/>
        <end position="291"/>
    </location>
</feature>
<protein>
    <recommendedName>
        <fullName evidence="3">BZIP domain-containing protein</fullName>
    </recommendedName>
</protein>
<proteinExistence type="predicted"/>
<dbReference type="Gene3D" id="1.20.5.170">
    <property type="match status" value="1"/>
</dbReference>
<feature type="domain" description="BZIP" evidence="3">
    <location>
        <begin position="371"/>
        <end position="385"/>
    </location>
</feature>
<keyword evidence="2" id="KW-0732">Signal</keyword>
<gene>
    <name evidence="4" type="ORF">ZT3D7_G1056</name>
</gene>
<dbReference type="EMBL" id="LT853692">
    <property type="protein sequence ID" value="SMQ45911.1"/>
    <property type="molecule type" value="Genomic_DNA"/>
</dbReference>
<feature type="compositionally biased region" description="Basic and acidic residues" evidence="1">
    <location>
        <begin position="82"/>
        <end position="100"/>
    </location>
</feature>
<dbReference type="InterPro" id="IPR004827">
    <property type="entry name" value="bZIP"/>
</dbReference>
<evidence type="ECO:0000313" key="5">
    <source>
        <dbReference type="Proteomes" id="UP000215127"/>
    </source>
</evidence>
<feature type="compositionally biased region" description="Polar residues" evidence="1">
    <location>
        <begin position="292"/>
        <end position="338"/>
    </location>
</feature>
<feature type="chain" id="PRO_5012304660" description="BZIP domain-containing protein" evidence="2">
    <location>
        <begin position="23"/>
        <end position="573"/>
    </location>
</feature>